<comment type="caution">
    <text evidence="2">The sequence shown here is derived from an EMBL/GenBank/DDBJ whole genome shotgun (WGS) entry which is preliminary data.</text>
</comment>
<sequence length="481" mass="51884">MLLSCWIVTTRLERVGVILQVVLASRTNAAHPEYSYRHLDLDLDARQRAPSEDTSQTPVAAVPAAPEQPATSSPHRRPRSTAPSRQCPPSPDASTSPTWRHSPPPAPAHTSRRTTPRTSQMRSSPARGRRACPCHRRLISIFGGRRVAEEEENYKPEWTHPVKAEAGFVFDFAPPSEIVIPSTPPPAGKGKGKAKEVVIDVDAEVDAEAQRKERESVSTLLVCARCLDPLLVRADGVVEGGEAEVKRRKVWGLRCGHLIDGKCCEELRKPPPCVEAATSDGVDADAEGTSEEGKGKAKAKATGKGKGKGKAKAVDEEFEDEDEDELEPEQEQEEEHDELFDEDLIPAPVAQSSGIRSRLRPRPSTSAAAAAASTSASTSRLRSAAASSMPGAFELAVPSSPPPAPVLPRPRRRNRISTAGRGRGKPKGKGKATATRPKKRVVEARYEWVCPVAGCGRIHVSEKVDGEWENDAEKGAVGVFV</sequence>
<feature type="region of interest" description="Disordered" evidence="1">
    <location>
        <begin position="47"/>
        <end position="130"/>
    </location>
</feature>
<keyword evidence="3" id="KW-1185">Reference proteome</keyword>
<feature type="region of interest" description="Disordered" evidence="1">
    <location>
        <begin position="276"/>
        <end position="438"/>
    </location>
</feature>
<evidence type="ECO:0000256" key="1">
    <source>
        <dbReference type="SAM" id="MobiDB-lite"/>
    </source>
</evidence>
<evidence type="ECO:0000313" key="2">
    <source>
        <dbReference type="EMBL" id="KAJ7032131.1"/>
    </source>
</evidence>
<reference evidence="2" key="1">
    <citation type="submission" date="2023-03" db="EMBL/GenBank/DDBJ databases">
        <title>Massive genome expansion in bonnet fungi (Mycena s.s.) driven by repeated elements and novel gene families across ecological guilds.</title>
        <authorList>
            <consortium name="Lawrence Berkeley National Laboratory"/>
            <person name="Harder C.B."/>
            <person name="Miyauchi S."/>
            <person name="Viragh M."/>
            <person name="Kuo A."/>
            <person name="Thoen E."/>
            <person name="Andreopoulos B."/>
            <person name="Lu D."/>
            <person name="Skrede I."/>
            <person name="Drula E."/>
            <person name="Henrissat B."/>
            <person name="Morin E."/>
            <person name="Kohler A."/>
            <person name="Barry K."/>
            <person name="LaButti K."/>
            <person name="Morin E."/>
            <person name="Salamov A."/>
            <person name="Lipzen A."/>
            <person name="Mereny Z."/>
            <person name="Hegedus B."/>
            <person name="Baldrian P."/>
            <person name="Stursova M."/>
            <person name="Weitz H."/>
            <person name="Taylor A."/>
            <person name="Grigoriev I.V."/>
            <person name="Nagy L.G."/>
            <person name="Martin F."/>
            <person name="Kauserud H."/>
        </authorList>
    </citation>
    <scope>NUCLEOTIDE SEQUENCE</scope>
    <source>
        <strain evidence="2">CBHHK200</strain>
    </source>
</reference>
<dbReference type="EMBL" id="JARJCM010000076">
    <property type="protein sequence ID" value="KAJ7032131.1"/>
    <property type="molecule type" value="Genomic_DNA"/>
</dbReference>
<feature type="compositionally biased region" description="Low complexity" evidence="1">
    <location>
        <begin position="56"/>
        <end position="71"/>
    </location>
</feature>
<dbReference type="AlphaFoldDB" id="A0AAD6SQB9"/>
<protein>
    <submittedName>
        <fullName evidence="2">Uncharacterized protein</fullName>
    </submittedName>
</protein>
<feature type="compositionally biased region" description="Pro residues" evidence="1">
    <location>
        <begin position="399"/>
        <end position="408"/>
    </location>
</feature>
<proteinExistence type="predicted"/>
<gene>
    <name evidence="2" type="ORF">C8F04DRAFT_668562</name>
</gene>
<name>A0AAD6SQB9_9AGAR</name>
<feature type="compositionally biased region" description="Acidic residues" evidence="1">
    <location>
        <begin position="316"/>
        <end position="344"/>
    </location>
</feature>
<organism evidence="2 3">
    <name type="scientific">Mycena alexandri</name>
    <dbReference type="NCBI Taxonomy" id="1745969"/>
    <lineage>
        <taxon>Eukaryota</taxon>
        <taxon>Fungi</taxon>
        <taxon>Dikarya</taxon>
        <taxon>Basidiomycota</taxon>
        <taxon>Agaricomycotina</taxon>
        <taxon>Agaricomycetes</taxon>
        <taxon>Agaricomycetidae</taxon>
        <taxon>Agaricales</taxon>
        <taxon>Marasmiineae</taxon>
        <taxon>Mycenaceae</taxon>
        <taxon>Mycena</taxon>
    </lineage>
</organism>
<dbReference type="Proteomes" id="UP001218188">
    <property type="component" value="Unassembled WGS sequence"/>
</dbReference>
<feature type="compositionally biased region" description="Low complexity" evidence="1">
    <location>
        <begin position="362"/>
        <end position="388"/>
    </location>
</feature>
<accession>A0AAD6SQB9</accession>
<feature type="compositionally biased region" description="Basic residues" evidence="1">
    <location>
        <begin position="296"/>
        <end position="311"/>
    </location>
</feature>
<evidence type="ECO:0000313" key="3">
    <source>
        <dbReference type="Proteomes" id="UP001218188"/>
    </source>
</evidence>